<dbReference type="PRINTS" id="PR00124">
    <property type="entry name" value="ATPASEC"/>
</dbReference>
<dbReference type="Gene3D" id="1.20.20.10">
    <property type="entry name" value="F1F0 ATP synthase subunit C"/>
    <property type="match status" value="1"/>
</dbReference>
<dbReference type="InterPro" id="IPR036380">
    <property type="entry name" value="Isochorismatase-like_sf"/>
</dbReference>
<dbReference type="Gene3D" id="3.40.30.10">
    <property type="entry name" value="Glutaredoxin"/>
    <property type="match status" value="1"/>
</dbReference>
<proteinExistence type="inferred from homology"/>
<dbReference type="STRING" id="149040.A0A132BBB4"/>
<dbReference type="KEGG" id="psco:LY89DRAFT_676498"/>
<dbReference type="InterPro" id="IPR035921">
    <property type="entry name" value="F/V-ATP_Csub_sf"/>
</dbReference>
<dbReference type="OrthoDB" id="3549248at2759"/>
<evidence type="ECO:0000256" key="2">
    <source>
        <dbReference type="ARBA" id="ARBA00006704"/>
    </source>
</evidence>
<dbReference type="InterPro" id="IPR004046">
    <property type="entry name" value="GST_C"/>
</dbReference>
<dbReference type="GO" id="GO:0045259">
    <property type="term" value="C:proton-transporting ATP synthase complex"/>
    <property type="evidence" value="ECO:0007669"/>
    <property type="project" value="InterPro"/>
</dbReference>
<dbReference type="Pfam" id="PF00857">
    <property type="entry name" value="Isochorismatase"/>
    <property type="match status" value="1"/>
</dbReference>
<dbReference type="CDD" id="cd00431">
    <property type="entry name" value="cysteine_hydrolases"/>
    <property type="match status" value="1"/>
</dbReference>
<dbReference type="GO" id="GO:0015986">
    <property type="term" value="P:proton motive force-driven ATP synthesis"/>
    <property type="evidence" value="ECO:0007669"/>
    <property type="project" value="InterPro"/>
</dbReference>
<evidence type="ECO:0000259" key="4">
    <source>
        <dbReference type="PROSITE" id="PS50404"/>
    </source>
</evidence>
<dbReference type="InterPro" id="IPR036249">
    <property type="entry name" value="Thioredoxin-like_sf"/>
</dbReference>
<dbReference type="InterPro" id="IPR036282">
    <property type="entry name" value="Glutathione-S-Trfase_C_sf"/>
</dbReference>
<dbReference type="InterPro" id="IPR000868">
    <property type="entry name" value="Isochorismatase-like_dom"/>
</dbReference>
<keyword evidence="7" id="KW-1185">Reference proteome</keyword>
<dbReference type="PROSITE" id="PS50404">
    <property type="entry name" value="GST_NTER"/>
    <property type="match status" value="1"/>
</dbReference>
<dbReference type="SUPFAM" id="SSF81333">
    <property type="entry name" value="F1F0 ATP synthase subunit C"/>
    <property type="match status" value="1"/>
</dbReference>
<dbReference type="GO" id="GO:0015078">
    <property type="term" value="F:proton transmembrane transporter activity"/>
    <property type="evidence" value="ECO:0007669"/>
    <property type="project" value="InterPro"/>
</dbReference>
<dbReference type="InterPro" id="IPR010987">
    <property type="entry name" value="Glutathione-S-Trfase_C-like"/>
</dbReference>
<feature type="domain" description="GST C-terminal" evidence="5">
    <location>
        <begin position="456"/>
        <end position="586"/>
    </location>
</feature>
<organism evidence="6 7">
    <name type="scientific">Mollisia scopiformis</name>
    <name type="common">Conifer needle endophyte fungus</name>
    <name type="synonym">Phialocephala scopiformis</name>
    <dbReference type="NCBI Taxonomy" id="149040"/>
    <lineage>
        <taxon>Eukaryota</taxon>
        <taxon>Fungi</taxon>
        <taxon>Dikarya</taxon>
        <taxon>Ascomycota</taxon>
        <taxon>Pezizomycotina</taxon>
        <taxon>Leotiomycetes</taxon>
        <taxon>Helotiales</taxon>
        <taxon>Mollisiaceae</taxon>
        <taxon>Mollisia</taxon>
    </lineage>
</organism>
<dbReference type="InterPro" id="IPR040079">
    <property type="entry name" value="Glutathione_S-Trfase"/>
</dbReference>
<gene>
    <name evidence="6" type="ORF">LY89DRAFT_676498</name>
</gene>
<evidence type="ECO:0000259" key="5">
    <source>
        <dbReference type="PROSITE" id="PS50405"/>
    </source>
</evidence>
<dbReference type="Pfam" id="PF00043">
    <property type="entry name" value="GST_C"/>
    <property type="match status" value="1"/>
</dbReference>
<dbReference type="SFLD" id="SFLDG00358">
    <property type="entry name" value="Main_(cytGST)"/>
    <property type="match status" value="1"/>
</dbReference>
<dbReference type="Gene3D" id="3.40.50.850">
    <property type="entry name" value="Isochorismatase-like"/>
    <property type="match status" value="1"/>
</dbReference>
<comment type="similarity">
    <text evidence="1">Belongs to the isochorismatase family.</text>
</comment>
<dbReference type="PROSITE" id="PS50405">
    <property type="entry name" value="GST_CTER"/>
    <property type="match status" value="1"/>
</dbReference>
<comment type="similarity">
    <text evidence="2">Belongs to the ATPase C chain family.</text>
</comment>
<dbReference type="SUPFAM" id="SSF47616">
    <property type="entry name" value="GST C-terminal domain-like"/>
    <property type="match status" value="1"/>
</dbReference>
<dbReference type="CDD" id="cd00299">
    <property type="entry name" value="GST_C_family"/>
    <property type="match status" value="1"/>
</dbReference>
<name>A0A132BBB4_MOLSC</name>
<dbReference type="SUPFAM" id="SSF52833">
    <property type="entry name" value="Thioredoxin-like"/>
    <property type="match status" value="1"/>
</dbReference>
<dbReference type="Pfam" id="PF13409">
    <property type="entry name" value="GST_N_2"/>
    <property type="match status" value="1"/>
</dbReference>
<dbReference type="Gene3D" id="1.20.1050.10">
    <property type="match status" value="1"/>
</dbReference>
<dbReference type="PANTHER" id="PTHR44051:SF8">
    <property type="entry name" value="GLUTATHIONE S-TRANSFERASE GSTA"/>
    <property type="match status" value="1"/>
</dbReference>
<dbReference type="SFLD" id="SFLDS00019">
    <property type="entry name" value="Glutathione_Transferase_(cytos"/>
    <property type="match status" value="1"/>
</dbReference>
<dbReference type="RefSeq" id="XP_018063489.1">
    <property type="nucleotide sequence ID" value="XM_018213591.1"/>
</dbReference>
<sequence length="601" mass="65744">MNSIAQLAARSARLNGASALRQANPIARRAFTNGPTTSISRFQSANKSGLIASRALLRNAASNIARGQSRGVVTETITVGAAIYSAGKLIGAGAAAAGLIGAGTGIGTVFGALITGVARNPALRGQLFSWFLNALEVDPLTHSRRWECGGGMIEKDSVSMSPALIIIDLQNDFVSPEGTLKKKHVPLELLLPKLKYICGIFKSQNWPIVAVRSEYSSENRDTSYNESTEDHLAGTHAGKRKFCTPGSVGAELHPDAQALFEEYGATVFTKTMYSAFAGTSLHSHLQAQNVGAGPLYFAGVTANNCVLASLTAAFQLGYNVCALEDCIGATNEILKDSAFRTISKYYGSVVSGSTLTPESIKDEAQTPHRILYWVSGSIPSWRVMMALSLKGLPYTRNRLQVMSTPKETRADEFLAINPRGKTPTLIDVDGTILIESLAILQYLETSYPTPPLEPPKEQKAAHTLMLQRFHESENLHNVFEDIELTFLKDWSRPDYKFRIYDAYTKTIQELGFWESYLSKTAFVAGDEMSLADCAFYPNVAYLVHRGLDLKREGFENLKRYVDAVGGMQCTKDALPVRWENRGKNLFFKVYQVVEEMGGVES</sequence>
<dbReference type="InterPro" id="IPR004045">
    <property type="entry name" value="Glutathione_S-Trfase_N"/>
</dbReference>
<reference evidence="6 7" key="1">
    <citation type="submission" date="2015-10" db="EMBL/GenBank/DDBJ databases">
        <title>Full genome of DAOMC 229536 Phialocephala scopiformis, a fungal endophyte of spruce producing the potent anti-insectan compound rugulosin.</title>
        <authorList>
            <consortium name="DOE Joint Genome Institute"/>
            <person name="Walker A.K."/>
            <person name="Frasz S.L."/>
            <person name="Seifert K.A."/>
            <person name="Miller J.D."/>
            <person name="Mondo S.J."/>
            <person name="Labutti K."/>
            <person name="Lipzen A."/>
            <person name="Dockter R."/>
            <person name="Kennedy M."/>
            <person name="Grigoriev I.V."/>
            <person name="Spatafora J.W."/>
        </authorList>
    </citation>
    <scope>NUCLEOTIDE SEQUENCE [LARGE SCALE GENOMIC DNA]</scope>
    <source>
        <strain evidence="6 7">CBS 120377</strain>
    </source>
</reference>
<dbReference type="InterPro" id="IPR000454">
    <property type="entry name" value="ATP_synth_F0_csu"/>
</dbReference>
<dbReference type="Proteomes" id="UP000070700">
    <property type="component" value="Unassembled WGS sequence"/>
</dbReference>
<dbReference type="InParanoid" id="A0A132BBB4"/>
<evidence type="ECO:0000256" key="1">
    <source>
        <dbReference type="ARBA" id="ARBA00006336"/>
    </source>
</evidence>
<accession>A0A132BBB4</accession>
<dbReference type="AlphaFoldDB" id="A0A132BBB4"/>
<dbReference type="CDD" id="cd00570">
    <property type="entry name" value="GST_N_family"/>
    <property type="match status" value="1"/>
</dbReference>
<dbReference type="EMBL" id="KQ947433">
    <property type="protein sequence ID" value="KUJ09134.1"/>
    <property type="molecule type" value="Genomic_DNA"/>
</dbReference>
<feature type="domain" description="GST N-terminal" evidence="4">
    <location>
        <begin position="367"/>
        <end position="451"/>
    </location>
</feature>
<dbReference type="GO" id="GO:0016787">
    <property type="term" value="F:hydrolase activity"/>
    <property type="evidence" value="ECO:0007669"/>
    <property type="project" value="UniProtKB-KW"/>
</dbReference>
<evidence type="ECO:0000256" key="3">
    <source>
        <dbReference type="ARBA" id="ARBA00007409"/>
    </source>
</evidence>
<dbReference type="PANTHER" id="PTHR44051">
    <property type="entry name" value="GLUTATHIONE S-TRANSFERASE-RELATED"/>
    <property type="match status" value="1"/>
</dbReference>
<dbReference type="GeneID" id="28823317"/>
<protein>
    <submittedName>
        <fullName evidence="6">Isochorismatase hydrolase</fullName>
    </submittedName>
</protein>
<evidence type="ECO:0000313" key="7">
    <source>
        <dbReference type="Proteomes" id="UP000070700"/>
    </source>
</evidence>
<keyword evidence="6" id="KW-0378">Hydrolase</keyword>
<dbReference type="SUPFAM" id="SSF52499">
    <property type="entry name" value="Isochorismatase-like hydrolases"/>
    <property type="match status" value="1"/>
</dbReference>
<dbReference type="InterPro" id="IPR038662">
    <property type="entry name" value="ATP_synth_F0_csu_sf"/>
</dbReference>
<evidence type="ECO:0000313" key="6">
    <source>
        <dbReference type="EMBL" id="KUJ09134.1"/>
    </source>
</evidence>
<comment type="similarity">
    <text evidence="3">Belongs to the GST superfamily.</text>
</comment>